<evidence type="ECO:0000313" key="3">
    <source>
        <dbReference type="Proteomes" id="UP000199677"/>
    </source>
</evidence>
<sequence>MIDLPNLPTDSLYKFLALSGLMVIFASGFLYTKLRRELNDKMYDVECSQVKNEAQLNFLEAQECPDQEHVYELRALTNVNQLGTKEARRLLNEFQAFRYVFYSSVIVGLVMAGGGFCLWYHKVQVHQDLFLQLQVEEMCQSANPTANCTP</sequence>
<name>A0A1H0GTS5_9GAMM</name>
<dbReference type="EMBL" id="FNII01000013">
    <property type="protein sequence ID" value="SDO10260.1"/>
    <property type="molecule type" value="Genomic_DNA"/>
</dbReference>
<dbReference type="Proteomes" id="UP000199677">
    <property type="component" value="Unassembled WGS sequence"/>
</dbReference>
<evidence type="ECO:0000313" key="2">
    <source>
        <dbReference type="EMBL" id="SDO10260.1"/>
    </source>
</evidence>
<keyword evidence="1" id="KW-0472">Membrane</keyword>
<organism evidence="2 3">
    <name type="scientific">Vreelandella arcis</name>
    <dbReference type="NCBI Taxonomy" id="416873"/>
    <lineage>
        <taxon>Bacteria</taxon>
        <taxon>Pseudomonadati</taxon>
        <taxon>Pseudomonadota</taxon>
        <taxon>Gammaproteobacteria</taxon>
        <taxon>Oceanospirillales</taxon>
        <taxon>Halomonadaceae</taxon>
        <taxon>Vreelandella</taxon>
    </lineage>
</organism>
<keyword evidence="1" id="KW-0812">Transmembrane</keyword>
<feature type="transmembrane region" description="Helical" evidence="1">
    <location>
        <begin position="12"/>
        <end position="32"/>
    </location>
</feature>
<accession>A0A1H0GTS5</accession>
<keyword evidence="3" id="KW-1185">Reference proteome</keyword>
<dbReference type="OrthoDB" id="8908843at2"/>
<proteinExistence type="predicted"/>
<feature type="transmembrane region" description="Helical" evidence="1">
    <location>
        <begin position="99"/>
        <end position="121"/>
    </location>
</feature>
<dbReference type="RefSeq" id="WP_089707306.1">
    <property type="nucleotide sequence ID" value="NZ_FNII01000013.1"/>
</dbReference>
<reference evidence="3" key="1">
    <citation type="submission" date="2016-10" db="EMBL/GenBank/DDBJ databases">
        <authorList>
            <person name="Varghese N."/>
            <person name="Submissions S."/>
        </authorList>
    </citation>
    <scope>NUCLEOTIDE SEQUENCE [LARGE SCALE GENOMIC DNA]</scope>
    <source>
        <strain evidence="3">CGMCC 1.6494</strain>
    </source>
</reference>
<gene>
    <name evidence="2" type="ORF">SAMN04487951_11310</name>
</gene>
<keyword evidence="1" id="KW-1133">Transmembrane helix</keyword>
<evidence type="ECO:0000256" key="1">
    <source>
        <dbReference type="SAM" id="Phobius"/>
    </source>
</evidence>
<protein>
    <submittedName>
        <fullName evidence="2">Uncharacterized protein</fullName>
    </submittedName>
</protein>
<dbReference type="AlphaFoldDB" id="A0A1H0GTS5"/>